<name>A0A2B7IU04_CUTAC</name>
<dbReference type="EMBL" id="MVCE01000005">
    <property type="protein sequence ID" value="PGF32649.1"/>
    <property type="molecule type" value="Genomic_DNA"/>
</dbReference>
<evidence type="ECO:0000313" key="2">
    <source>
        <dbReference type="EMBL" id="PGF32649.1"/>
    </source>
</evidence>
<proteinExistence type="predicted"/>
<dbReference type="AlphaFoldDB" id="A0A2B7IU04"/>
<accession>A0A2B7IU04</accession>
<dbReference type="GeneID" id="92857696"/>
<organism evidence="2 3">
    <name type="scientific">Cutibacterium acnes</name>
    <name type="common">Propionibacterium acnes</name>
    <dbReference type="NCBI Taxonomy" id="1747"/>
    <lineage>
        <taxon>Bacteria</taxon>
        <taxon>Bacillati</taxon>
        <taxon>Actinomycetota</taxon>
        <taxon>Actinomycetes</taxon>
        <taxon>Propionibacteriales</taxon>
        <taxon>Propionibacteriaceae</taxon>
        <taxon>Cutibacterium</taxon>
    </lineage>
</organism>
<dbReference type="InterPro" id="IPR015421">
    <property type="entry name" value="PyrdxlP-dep_Trfase_major"/>
</dbReference>
<sequence>MTALGRQALAVTARWLRDGLCSGKRGRSNSLVVPWFSCQTMITPWQLEGYRVHRLPVGHNFQLDADALANALAACRRQGEHPAVLTCETFGIQPSSKLIEVLKQARRDGVPVIVDRTHSFLAPSRTPADIEVVSTRKLLPLTEVAWVQADEDLSELVGTRDNKDVFLTSARRRFLKDRGLDTFEEAENLADDCWVPVPPDDDARAEFEGFNLAEFSRRVDQTRAALLSGLEVAQIVNPSARCAMVLSHPAADELADRLRNVGVVGPLHWDRPQHLDVDWPDDLVSLPPVMNETTIDRVIDVATMVVEGARFSWKDRDLLRP</sequence>
<dbReference type="InterPro" id="IPR015424">
    <property type="entry name" value="PyrdxlP-dep_Trfase"/>
</dbReference>
<evidence type="ECO:0000313" key="1">
    <source>
        <dbReference type="EMBL" id="AXM08105.1"/>
    </source>
</evidence>
<reference evidence="1 4" key="2">
    <citation type="submission" date="2018-08" db="EMBL/GenBank/DDBJ databases">
        <title>Genome sequencing of Cutibacterium acnes KCOM 1315.</title>
        <authorList>
            <person name="Kook J.-K."/>
            <person name="Park S.-N."/>
            <person name="Lim Y.K."/>
        </authorList>
    </citation>
    <scope>NUCLEOTIDE SEQUENCE [LARGE SCALE GENOMIC DNA]</scope>
    <source>
        <strain evidence="1 4">KCOM 1315</strain>
    </source>
</reference>
<dbReference type="SUPFAM" id="SSF53383">
    <property type="entry name" value="PLP-dependent transferases"/>
    <property type="match status" value="1"/>
</dbReference>
<dbReference type="RefSeq" id="WP_002519611.1">
    <property type="nucleotide sequence ID" value="NZ_AP019664.1"/>
</dbReference>
<evidence type="ECO:0000313" key="4">
    <source>
        <dbReference type="Proteomes" id="UP000256621"/>
    </source>
</evidence>
<dbReference type="Proteomes" id="UP000226191">
    <property type="component" value="Unassembled WGS sequence"/>
</dbReference>
<dbReference type="Proteomes" id="UP000256621">
    <property type="component" value="Chromosome"/>
</dbReference>
<reference evidence="2 3" key="1">
    <citation type="submission" date="2017-02" db="EMBL/GenBank/DDBJ databases">
        <title>Prevalence of linear plasmids in Cutibacterium acnes isolates obtained from cancerous prostatic tissue.</title>
        <authorList>
            <person name="Davidsson S."/>
            <person name="Bruggemann H."/>
        </authorList>
    </citation>
    <scope>NUCLEOTIDE SEQUENCE [LARGE SCALE GENOMIC DNA]</scope>
    <source>
        <strain evidence="2 3">11-78</strain>
    </source>
</reference>
<dbReference type="Gene3D" id="3.40.640.10">
    <property type="entry name" value="Type I PLP-dependent aspartate aminotransferase-like (Major domain)"/>
    <property type="match status" value="1"/>
</dbReference>
<evidence type="ECO:0008006" key="5">
    <source>
        <dbReference type="Google" id="ProtNLM"/>
    </source>
</evidence>
<dbReference type="OrthoDB" id="5146466at2"/>
<evidence type="ECO:0000313" key="3">
    <source>
        <dbReference type="Proteomes" id="UP000226191"/>
    </source>
</evidence>
<protein>
    <recommendedName>
        <fullName evidence="5">DegT/DnrJ/EryC1/StrS aminotransferase family protein</fullName>
    </recommendedName>
</protein>
<dbReference type="EMBL" id="CP031442">
    <property type="protein sequence ID" value="AXM08105.1"/>
    <property type="molecule type" value="Genomic_DNA"/>
</dbReference>
<gene>
    <name evidence="2" type="ORF">B1B09_10460</name>
    <name evidence="1" type="ORF">DXN06_11345</name>
</gene>